<dbReference type="InterPro" id="IPR013785">
    <property type="entry name" value="Aldolase_TIM"/>
</dbReference>
<keyword evidence="8 12" id="KW-0819">tRNA processing</keyword>
<reference evidence="14 15" key="1">
    <citation type="submission" date="2018-05" db="EMBL/GenBank/DDBJ databases">
        <title>A metagenomic window into the 2 km-deep terrestrial subsurface aquifer revealed taxonomically and functionally diverse microbial community comprising novel uncultured bacterial lineages.</title>
        <authorList>
            <person name="Kadnikov V.V."/>
            <person name="Mardanov A.V."/>
            <person name="Beletsky A.V."/>
            <person name="Banks D."/>
            <person name="Pimenov N.V."/>
            <person name="Frank Y.A."/>
            <person name="Karnachuk O.V."/>
            <person name="Ravin N.V."/>
        </authorList>
    </citation>
    <scope>NUCLEOTIDE SEQUENCE [LARGE SCALE GENOMIC DNA]</scope>
    <source>
        <strain evidence="14">BY5</strain>
    </source>
</reference>
<dbReference type="PANTHER" id="PTHR30544:SF5">
    <property type="entry name" value="RADICAL SAM CORE DOMAIN-CONTAINING PROTEIN"/>
    <property type="match status" value="1"/>
</dbReference>
<dbReference type="PIRSF" id="PIRSF006004">
    <property type="entry name" value="CHP00048"/>
    <property type="match status" value="1"/>
</dbReference>
<evidence type="ECO:0000313" key="15">
    <source>
        <dbReference type="Proteomes" id="UP000252355"/>
    </source>
</evidence>
<dbReference type="InterPro" id="IPR040072">
    <property type="entry name" value="Methyltransferase_A"/>
</dbReference>
<dbReference type="GO" id="GO:0005737">
    <property type="term" value="C:cytoplasm"/>
    <property type="evidence" value="ECO:0007669"/>
    <property type="project" value="UniProtKB-SubCell"/>
</dbReference>
<dbReference type="EC" id="2.1.1.192" evidence="12"/>
<dbReference type="SFLD" id="SFLDF00275">
    <property type="entry name" value="adenosine_C2_methyltransferase"/>
    <property type="match status" value="1"/>
</dbReference>
<dbReference type="GO" id="GO:0002935">
    <property type="term" value="F:tRNA (adenine(37)-C2)-methyltransferase activity"/>
    <property type="evidence" value="ECO:0007669"/>
    <property type="project" value="UniProtKB-UniRule"/>
</dbReference>
<dbReference type="GO" id="GO:0070040">
    <property type="term" value="F:rRNA (adenine(2503)-C2-)-methyltransferase activity"/>
    <property type="evidence" value="ECO:0007669"/>
    <property type="project" value="UniProtKB-UniRule"/>
</dbReference>
<proteinExistence type="inferred from homology"/>
<feature type="active site" description="S-methylcysteine intermediate" evidence="12">
    <location>
        <position position="334"/>
    </location>
</feature>
<feature type="domain" description="Radical SAM core" evidence="13">
    <location>
        <begin position="99"/>
        <end position="329"/>
    </location>
</feature>
<dbReference type="PANTHER" id="PTHR30544">
    <property type="entry name" value="23S RRNA METHYLTRANSFERASE"/>
    <property type="match status" value="1"/>
</dbReference>
<keyword evidence="10 12" id="KW-0408">Iron</keyword>
<dbReference type="Proteomes" id="UP000252355">
    <property type="component" value="Unassembled WGS sequence"/>
</dbReference>
<feature type="binding site" evidence="12">
    <location>
        <begin position="160"/>
        <end position="161"/>
    </location>
    <ligand>
        <name>S-adenosyl-L-methionine</name>
        <dbReference type="ChEBI" id="CHEBI:59789"/>
    </ligand>
</feature>
<dbReference type="NCBIfam" id="TIGR00048">
    <property type="entry name" value="rRNA_mod_RlmN"/>
    <property type="match status" value="1"/>
</dbReference>
<dbReference type="HAMAP" id="MF_01849">
    <property type="entry name" value="RNA_methyltr_RlmN"/>
    <property type="match status" value="1"/>
</dbReference>
<accession>A0A367ZQF6</accession>
<keyword evidence="5 12" id="KW-0489">Methyltransferase</keyword>
<dbReference type="EMBL" id="QOQW01000007">
    <property type="protein sequence ID" value="RCK80270.1"/>
    <property type="molecule type" value="Genomic_DNA"/>
</dbReference>
<evidence type="ECO:0000256" key="5">
    <source>
        <dbReference type="ARBA" id="ARBA00022603"/>
    </source>
</evidence>
<feature type="binding site" evidence="12">
    <location>
        <begin position="215"/>
        <end position="217"/>
    </location>
    <ligand>
        <name>S-adenosyl-L-methionine</name>
        <dbReference type="ChEBI" id="CHEBI:59789"/>
    </ligand>
</feature>
<dbReference type="InterPro" id="IPR007197">
    <property type="entry name" value="rSAM"/>
</dbReference>
<comment type="function">
    <text evidence="12">Specifically methylates position 2 of adenine 2503 in 23S rRNA and position 2 of adenine 37 in tRNAs.</text>
</comment>
<comment type="miscellaneous">
    <text evidence="12">Reaction proceeds by a ping-pong mechanism involving intermediate methylation of a conserved cysteine residue.</text>
</comment>
<feature type="binding site" evidence="12">
    <location>
        <position position="192"/>
    </location>
    <ligand>
        <name>S-adenosyl-L-methionine</name>
        <dbReference type="ChEBI" id="CHEBI:59789"/>
    </ligand>
</feature>
<keyword evidence="4 12" id="KW-0698">rRNA processing</keyword>
<dbReference type="GO" id="GO:0046872">
    <property type="term" value="F:metal ion binding"/>
    <property type="evidence" value="ECO:0007669"/>
    <property type="project" value="UniProtKB-KW"/>
</dbReference>
<dbReference type="SUPFAM" id="SSF102114">
    <property type="entry name" value="Radical SAM enzymes"/>
    <property type="match status" value="1"/>
</dbReference>
<dbReference type="Pfam" id="PF04055">
    <property type="entry name" value="Radical_SAM"/>
    <property type="match status" value="1"/>
</dbReference>
<comment type="similarity">
    <text evidence="12">Belongs to the radical SAM superfamily. RlmN family.</text>
</comment>
<dbReference type="CDD" id="cd01335">
    <property type="entry name" value="Radical_SAM"/>
    <property type="match status" value="1"/>
</dbReference>
<evidence type="ECO:0000256" key="10">
    <source>
        <dbReference type="ARBA" id="ARBA00023004"/>
    </source>
</evidence>
<sequence>MSPASSLLPMAFEEFQKAVIGLGLEKFRARQVWEWLFGKLVFDFAAMTDLPVAARQKLAEAFPAILPTDYQTWCGADGTVKLALPLADGETVEAVGLPDDQTLTFCLSSQVGCPVGCAFCRTGARGFTRNLTTEEIALQLMLLVKVLRARPTNIVFMGMGEPFLNRPAVFGAIDLFTDPRQLGLATRRLTISTAGVVEGIQELAERPGEVNLAVSLHSVDDWVRSLLVPLNRRYPLARLRAALVDYLARTNRRVSFEMTLLKGVNDSLADALNLVQFCEGLLCHINLVRFNPFPGCAYKPAPEAAEKEFRKVLKKAGLPVTVRRSRGADILAACGQLAGK</sequence>
<comment type="caution">
    <text evidence="12">Lacks conserved residue(s) required for the propagation of feature annotation.</text>
</comment>
<comment type="catalytic activity">
    <reaction evidence="12">
        <text>adenosine(2503) in 23S rRNA + 2 reduced [2Fe-2S]-[ferredoxin] + 2 S-adenosyl-L-methionine = 2-methyladenosine(2503) in 23S rRNA + 5'-deoxyadenosine + L-methionine + 2 oxidized [2Fe-2S]-[ferredoxin] + S-adenosyl-L-homocysteine</text>
        <dbReference type="Rhea" id="RHEA:42916"/>
        <dbReference type="Rhea" id="RHEA-COMP:10000"/>
        <dbReference type="Rhea" id="RHEA-COMP:10001"/>
        <dbReference type="Rhea" id="RHEA-COMP:10152"/>
        <dbReference type="Rhea" id="RHEA-COMP:10282"/>
        <dbReference type="ChEBI" id="CHEBI:17319"/>
        <dbReference type="ChEBI" id="CHEBI:33737"/>
        <dbReference type="ChEBI" id="CHEBI:33738"/>
        <dbReference type="ChEBI" id="CHEBI:57844"/>
        <dbReference type="ChEBI" id="CHEBI:57856"/>
        <dbReference type="ChEBI" id="CHEBI:59789"/>
        <dbReference type="ChEBI" id="CHEBI:74411"/>
        <dbReference type="ChEBI" id="CHEBI:74497"/>
        <dbReference type="EC" id="2.1.1.192"/>
    </reaction>
</comment>
<dbReference type="GO" id="GO:0070475">
    <property type="term" value="P:rRNA base methylation"/>
    <property type="evidence" value="ECO:0007669"/>
    <property type="project" value="UniProtKB-UniRule"/>
</dbReference>
<keyword evidence="2 12" id="KW-0004">4Fe-4S</keyword>
<dbReference type="InterPro" id="IPR004383">
    <property type="entry name" value="rRNA_lsu_MTrfase_RlmN/Cfr"/>
</dbReference>
<organism evidence="14 15">
    <name type="scientific">Candidatus Ozemobacter sibiricus</name>
    <dbReference type="NCBI Taxonomy" id="2268124"/>
    <lineage>
        <taxon>Bacteria</taxon>
        <taxon>Candidatus Ozemobacteria</taxon>
        <taxon>Candidatus Ozemobacterales</taxon>
        <taxon>Candidatus Ozemobacteraceae</taxon>
        <taxon>Candidatus Ozemobacter</taxon>
    </lineage>
</organism>
<feature type="binding site" evidence="12">
    <location>
        <position position="120"/>
    </location>
    <ligand>
        <name>[4Fe-4S] cluster</name>
        <dbReference type="ChEBI" id="CHEBI:49883"/>
        <note>4Fe-4S-S-AdoMet</note>
    </ligand>
</feature>
<feature type="binding site" evidence="12">
    <location>
        <position position="113"/>
    </location>
    <ligand>
        <name>[4Fe-4S] cluster</name>
        <dbReference type="ChEBI" id="CHEBI:49883"/>
        <note>4Fe-4S-S-AdoMet</note>
    </ligand>
</feature>
<evidence type="ECO:0000259" key="13">
    <source>
        <dbReference type="PROSITE" id="PS51918"/>
    </source>
</evidence>
<name>A0A367ZQF6_9BACT</name>
<keyword evidence="7 12" id="KW-0949">S-adenosyl-L-methionine</keyword>
<keyword evidence="3 12" id="KW-0963">Cytoplasm</keyword>
<comment type="catalytic activity">
    <reaction evidence="12">
        <text>adenosine(37) in tRNA + 2 reduced [2Fe-2S]-[ferredoxin] + 2 S-adenosyl-L-methionine = 2-methyladenosine(37) in tRNA + 5'-deoxyadenosine + L-methionine + 2 oxidized [2Fe-2S]-[ferredoxin] + S-adenosyl-L-homocysteine</text>
        <dbReference type="Rhea" id="RHEA:43332"/>
        <dbReference type="Rhea" id="RHEA-COMP:10000"/>
        <dbReference type="Rhea" id="RHEA-COMP:10001"/>
        <dbReference type="Rhea" id="RHEA-COMP:10162"/>
        <dbReference type="Rhea" id="RHEA-COMP:10485"/>
        <dbReference type="ChEBI" id="CHEBI:17319"/>
        <dbReference type="ChEBI" id="CHEBI:33737"/>
        <dbReference type="ChEBI" id="CHEBI:33738"/>
        <dbReference type="ChEBI" id="CHEBI:57844"/>
        <dbReference type="ChEBI" id="CHEBI:57856"/>
        <dbReference type="ChEBI" id="CHEBI:59789"/>
        <dbReference type="ChEBI" id="CHEBI:74411"/>
        <dbReference type="ChEBI" id="CHEBI:74497"/>
        <dbReference type="EC" id="2.1.1.192"/>
    </reaction>
</comment>
<keyword evidence="11 12" id="KW-0411">Iron-sulfur</keyword>
<dbReference type="SFLD" id="SFLDS00029">
    <property type="entry name" value="Radical_SAM"/>
    <property type="match status" value="1"/>
</dbReference>
<evidence type="ECO:0000256" key="11">
    <source>
        <dbReference type="ARBA" id="ARBA00023014"/>
    </source>
</evidence>
<dbReference type="SFLD" id="SFLDG01062">
    <property type="entry name" value="methyltransferase_(Class_A)"/>
    <property type="match status" value="1"/>
</dbReference>
<evidence type="ECO:0000313" key="14">
    <source>
        <dbReference type="EMBL" id="RCK80270.1"/>
    </source>
</evidence>
<feature type="active site" description="Proton acceptor" evidence="12">
    <location>
        <position position="93"/>
    </location>
</feature>
<dbReference type="Pfam" id="PF21016">
    <property type="entry name" value="RlmN_N"/>
    <property type="match status" value="1"/>
</dbReference>
<gene>
    <name evidence="12" type="primary">rlmN</name>
    <name evidence="14" type="ORF">OZSIB_3452</name>
</gene>
<evidence type="ECO:0000256" key="4">
    <source>
        <dbReference type="ARBA" id="ARBA00022552"/>
    </source>
</evidence>
<dbReference type="AlphaFoldDB" id="A0A367ZQF6"/>
<dbReference type="GO" id="GO:0000049">
    <property type="term" value="F:tRNA binding"/>
    <property type="evidence" value="ECO:0007669"/>
    <property type="project" value="UniProtKB-UniRule"/>
</dbReference>
<comment type="caution">
    <text evidence="14">The sequence shown here is derived from an EMBL/GenBank/DDBJ whole genome shotgun (WGS) entry which is preliminary data.</text>
</comment>
<evidence type="ECO:0000256" key="7">
    <source>
        <dbReference type="ARBA" id="ARBA00022691"/>
    </source>
</evidence>
<evidence type="ECO:0000256" key="8">
    <source>
        <dbReference type="ARBA" id="ARBA00022694"/>
    </source>
</evidence>
<dbReference type="Gene3D" id="1.10.150.530">
    <property type="match status" value="1"/>
</dbReference>
<dbReference type="InterPro" id="IPR048641">
    <property type="entry name" value="RlmN_N"/>
</dbReference>
<protein>
    <recommendedName>
        <fullName evidence="12">Probable dual-specificity RNA methyltransferase RlmN</fullName>
        <ecNumber evidence="12">2.1.1.192</ecNumber>
    </recommendedName>
    <alternativeName>
        <fullName evidence="12">23S rRNA (adenine(2503)-C(2))-methyltransferase</fullName>
    </alternativeName>
    <alternativeName>
        <fullName evidence="12">23S rRNA m2A2503 methyltransferase</fullName>
    </alternativeName>
    <alternativeName>
        <fullName evidence="12">Ribosomal RNA large subunit methyltransferase N</fullName>
    </alternativeName>
    <alternativeName>
        <fullName evidence="12">tRNA (adenine(37)-C(2))-methyltransferase</fullName>
    </alternativeName>
    <alternativeName>
        <fullName evidence="12">tRNA m2A37 methyltransferase</fullName>
    </alternativeName>
</protein>
<evidence type="ECO:0000256" key="1">
    <source>
        <dbReference type="ARBA" id="ARBA00004496"/>
    </source>
</evidence>
<dbReference type="InterPro" id="IPR058240">
    <property type="entry name" value="rSAM_sf"/>
</dbReference>
<evidence type="ECO:0000256" key="9">
    <source>
        <dbReference type="ARBA" id="ARBA00022723"/>
    </source>
</evidence>
<keyword evidence="12" id="KW-1015">Disulfide bond</keyword>
<feature type="binding site" evidence="12">
    <location>
        <position position="117"/>
    </location>
    <ligand>
        <name>[4Fe-4S] cluster</name>
        <dbReference type="ChEBI" id="CHEBI:49883"/>
        <note>4Fe-4S-S-AdoMet</note>
    </ligand>
</feature>
<evidence type="ECO:0000256" key="6">
    <source>
        <dbReference type="ARBA" id="ARBA00022679"/>
    </source>
</evidence>
<keyword evidence="6 12" id="KW-0808">Transferase</keyword>
<comment type="subcellular location">
    <subcellularLocation>
        <location evidence="1 12">Cytoplasm</location>
    </subcellularLocation>
</comment>
<evidence type="ECO:0000256" key="2">
    <source>
        <dbReference type="ARBA" id="ARBA00022485"/>
    </source>
</evidence>
<dbReference type="Gene3D" id="3.20.20.70">
    <property type="entry name" value="Aldolase class I"/>
    <property type="match status" value="1"/>
</dbReference>
<evidence type="ECO:0000256" key="12">
    <source>
        <dbReference type="HAMAP-Rule" id="MF_01849"/>
    </source>
</evidence>
<dbReference type="PROSITE" id="PS51918">
    <property type="entry name" value="RADICAL_SAM"/>
    <property type="match status" value="1"/>
</dbReference>
<dbReference type="GO" id="GO:0019843">
    <property type="term" value="F:rRNA binding"/>
    <property type="evidence" value="ECO:0007669"/>
    <property type="project" value="UniProtKB-UniRule"/>
</dbReference>
<dbReference type="GO" id="GO:0030488">
    <property type="term" value="P:tRNA methylation"/>
    <property type="evidence" value="ECO:0007669"/>
    <property type="project" value="UniProtKB-UniRule"/>
</dbReference>
<keyword evidence="9 12" id="KW-0479">Metal-binding</keyword>
<evidence type="ECO:0000256" key="3">
    <source>
        <dbReference type="ARBA" id="ARBA00022490"/>
    </source>
</evidence>
<dbReference type="InterPro" id="IPR027492">
    <property type="entry name" value="RNA_MTrfase_RlmN"/>
</dbReference>
<dbReference type="GO" id="GO:0051539">
    <property type="term" value="F:4 iron, 4 sulfur cluster binding"/>
    <property type="evidence" value="ECO:0007669"/>
    <property type="project" value="UniProtKB-UniRule"/>
</dbReference>
<feature type="binding site" evidence="12">
    <location>
        <position position="291"/>
    </location>
    <ligand>
        <name>S-adenosyl-L-methionine</name>
        <dbReference type="ChEBI" id="CHEBI:59789"/>
    </ligand>
</feature>
<comment type="cofactor">
    <cofactor evidence="12">
        <name>[4Fe-4S] cluster</name>
        <dbReference type="ChEBI" id="CHEBI:49883"/>
    </cofactor>
    <text evidence="12">Binds 1 [4Fe-4S] cluster. The cluster is coordinated with 3 cysteines and an exchangeable S-adenosyl-L-methionine.</text>
</comment>